<dbReference type="InterPro" id="IPR016135">
    <property type="entry name" value="UBQ-conjugating_enzyme/RWD"/>
</dbReference>
<keyword evidence="13" id="KW-1185">Reference proteome</keyword>
<dbReference type="PROSITE" id="PS50127">
    <property type="entry name" value="UBC_2"/>
    <property type="match status" value="1"/>
</dbReference>
<feature type="active site" description="Glycyl thioester intermediate" evidence="9">
    <location>
        <position position="377"/>
    </location>
</feature>
<keyword evidence="6" id="KW-0547">Nucleotide-binding</keyword>
<dbReference type="InterPro" id="IPR000608">
    <property type="entry name" value="UBC"/>
</dbReference>
<feature type="compositionally biased region" description="Low complexity" evidence="10">
    <location>
        <begin position="258"/>
        <end position="272"/>
    </location>
</feature>
<evidence type="ECO:0000313" key="12">
    <source>
        <dbReference type="Ensembl" id="ENSMFAP00000046678.1"/>
    </source>
</evidence>
<feature type="compositionally biased region" description="Acidic residues" evidence="10">
    <location>
        <begin position="485"/>
        <end position="520"/>
    </location>
</feature>
<protein>
    <recommendedName>
        <fullName evidence="3">E2 ubiquitin-conjugating enzyme</fullName>
        <ecNumber evidence="3">2.3.2.23</ecNumber>
    </recommendedName>
</protein>
<dbReference type="EC" id="2.3.2.23" evidence="3"/>
<feature type="compositionally biased region" description="Gly residues" evidence="10">
    <location>
        <begin position="139"/>
        <end position="148"/>
    </location>
</feature>
<dbReference type="FunFam" id="3.10.110.10:FF:000009">
    <property type="entry name" value="Ubiquitin-conjugating enzyme E2 R2"/>
    <property type="match status" value="1"/>
</dbReference>
<evidence type="ECO:0000256" key="3">
    <source>
        <dbReference type="ARBA" id="ARBA00012486"/>
    </source>
</evidence>
<feature type="compositionally biased region" description="Pro residues" evidence="10">
    <location>
        <begin position="92"/>
        <end position="107"/>
    </location>
</feature>
<feature type="compositionally biased region" description="Basic residues" evidence="10">
    <location>
        <begin position="273"/>
        <end position="286"/>
    </location>
</feature>
<dbReference type="GO" id="GO:0005524">
    <property type="term" value="F:ATP binding"/>
    <property type="evidence" value="ECO:0007669"/>
    <property type="project" value="UniProtKB-KW"/>
</dbReference>
<reference evidence="12" key="2">
    <citation type="submission" date="2025-08" db="UniProtKB">
        <authorList>
            <consortium name="Ensembl"/>
        </authorList>
    </citation>
    <scope>IDENTIFICATION</scope>
</reference>
<evidence type="ECO:0000256" key="6">
    <source>
        <dbReference type="ARBA" id="ARBA00022741"/>
    </source>
</evidence>
<name>A0A7N9CAA9_MACFA</name>
<comment type="catalytic activity">
    <reaction evidence="1">
        <text>S-ubiquitinyl-[E1 ubiquitin-activating enzyme]-L-cysteine + [E2 ubiquitin-conjugating enzyme]-L-cysteine = [E1 ubiquitin-activating enzyme]-L-cysteine + S-ubiquitinyl-[E2 ubiquitin-conjugating enzyme]-L-cysteine.</text>
        <dbReference type="EC" id="2.3.2.23"/>
    </reaction>
</comment>
<accession>A0A7N9CAA9</accession>
<feature type="region of interest" description="Disordered" evidence="10">
    <location>
        <begin position="1"/>
        <end position="304"/>
    </location>
</feature>
<evidence type="ECO:0000256" key="1">
    <source>
        <dbReference type="ARBA" id="ARBA00000485"/>
    </source>
</evidence>
<evidence type="ECO:0000256" key="2">
    <source>
        <dbReference type="ARBA" id="ARBA00004906"/>
    </source>
</evidence>
<dbReference type="GeneTree" id="ENSGT00940000160356"/>
<dbReference type="GO" id="GO:0061631">
    <property type="term" value="F:ubiquitin conjugating enzyme activity"/>
    <property type="evidence" value="ECO:0007669"/>
    <property type="project" value="UniProtKB-EC"/>
</dbReference>
<evidence type="ECO:0000256" key="7">
    <source>
        <dbReference type="ARBA" id="ARBA00022786"/>
    </source>
</evidence>
<feature type="compositionally biased region" description="Low complexity" evidence="10">
    <location>
        <begin position="287"/>
        <end position="304"/>
    </location>
</feature>
<comment type="pathway">
    <text evidence="2">Protein modification; protein ubiquitination.</text>
</comment>
<keyword evidence="8" id="KW-0067">ATP-binding</keyword>
<feature type="compositionally biased region" description="Gly residues" evidence="10">
    <location>
        <begin position="237"/>
        <end position="257"/>
    </location>
</feature>
<evidence type="ECO:0000256" key="8">
    <source>
        <dbReference type="ARBA" id="ARBA00022840"/>
    </source>
</evidence>
<reference evidence="12" key="3">
    <citation type="submission" date="2025-09" db="UniProtKB">
        <authorList>
            <consortium name="Ensembl"/>
        </authorList>
    </citation>
    <scope>IDENTIFICATION</scope>
</reference>
<keyword evidence="7" id="KW-0833">Ubl conjugation pathway</keyword>
<dbReference type="PANTHER" id="PTHR24067">
    <property type="entry name" value="UBIQUITIN-CONJUGATING ENZYME E2"/>
    <property type="match status" value="1"/>
</dbReference>
<dbReference type="Gene3D" id="3.10.110.10">
    <property type="entry name" value="Ubiquitin Conjugating Enzyme"/>
    <property type="match status" value="1"/>
</dbReference>
<feature type="compositionally biased region" description="Basic residues" evidence="10">
    <location>
        <begin position="185"/>
        <end position="202"/>
    </location>
</feature>
<dbReference type="Pfam" id="PF00179">
    <property type="entry name" value="UQ_con"/>
    <property type="match status" value="1"/>
</dbReference>
<dbReference type="AlphaFoldDB" id="A0A7N9CAA9"/>
<dbReference type="SMART" id="SM00212">
    <property type="entry name" value="UBCc"/>
    <property type="match status" value="1"/>
</dbReference>
<dbReference type="CDD" id="cd23803">
    <property type="entry name" value="UBCc_UBE2R"/>
    <property type="match status" value="1"/>
</dbReference>
<feature type="region of interest" description="Disordered" evidence="10">
    <location>
        <begin position="478"/>
        <end position="520"/>
    </location>
</feature>
<organism evidence="12 13">
    <name type="scientific">Macaca fascicularis</name>
    <name type="common">Crab-eating macaque</name>
    <name type="synonym">Cynomolgus monkey</name>
    <dbReference type="NCBI Taxonomy" id="9541"/>
    <lineage>
        <taxon>Eukaryota</taxon>
        <taxon>Metazoa</taxon>
        <taxon>Chordata</taxon>
        <taxon>Craniata</taxon>
        <taxon>Vertebrata</taxon>
        <taxon>Euteleostomi</taxon>
        <taxon>Mammalia</taxon>
        <taxon>Eutheria</taxon>
        <taxon>Euarchontoglires</taxon>
        <taxon>Primates</taxon>
        <taxon>Haplorrhini</taxon>
        <taxon>Catarrhini</taxon>
        <taxon>Cercopithecidae</taxon>
        <taxon>Cercopithecinae</taxon>
        <taxon>Macaca</taxon>
    </lineage>
</organism>
<sequence>LQRGTRKALAPSRPQSPPRPRPLLRAPAVGGTEAAPRLEAGSAHPPRSRSSLREASAPQDRLSARPLYRRGNGGADAGSRRGTGPALRPRSGPRPAPRSPPAAPPTPGRHKTTPKLGDRASHGQSSPARLRAHSVRGTGRAGGDGGGLGDRKRPGLRARTLPPGGGARRGRRNRDRDSTSGVLRGRARRRRSGLAAARRRSRGRAERAGAAGAGRAGRAKASAGGAAAPELVERSGSPGGGGGAEEEAGGGPGGSPGRRGPARLASSRWSRGPARRRPGPLRRRHGPAASAQLAEGAAAGAQGLQEEPVEGFRVTLVDEGDLYNWEVAIFGPPNTYYEGGYFKARLKFPIDYPYSPPAFRFLTKMWHPNIYETGDVCISILHPPVDDPQSGELPSERWNPTQNVRTILLSVISLLNEPNTFSPANVDASVMYRKWKESKGKDREYTDIIRKQVLGTKVDAERDGVKVPTTLAEYCVKTKAPAPDEGSDLFYDDYYEDGEGGEEADSCFGDDEDDSGTEES</sequence>
<keyword evidence="4" id="KW-0597">Phosphoprotein</keyword>
<evidence type="ECO:0000256" key="10">
    <source>
        <dbReference type="SAM" id="MobiDB-lite"/>
    </source>
</evidence>
<evidence type="ECO:0000256" key="5">
    <source>
        <dbReference type="ARBA" id="ARBA00022679"/>
    </source>
</evidence>
<evidence type="ECO:0000256" key="4">
    <source>
        <dbReference type="ARBA" id="ARBA00022553"/>
    </source>
</evidence>
<feature type="domain" description="UBC core" evidence="11">
    <location>
        <begin position="288"/>
        <end position="458"/>
    </location>
</feature>
<feature type="compositionally biased region" description="Low complexity" evidence="10">
    <location>
        <begin position="219"/>
        <end position="228"/>
    </location>
</feature>
<dbReference type="Ensembl" id="ENSMFAT00000075158.1">
    <property type="protein sequence ID" value="ENSMFAP00000046678.1"/>
    <property type="gene ID" value="ENSMFAG00000062474.1"/>
</dbReference>
<dbReference type="InterPro" id="IPR050113">
    <property type="entry name" value="Ub_conjugating_enzyme"/>
</dbReference>
<dbReference type="PROSITE" id="PS00183">
    <property type="entry name" value="UBC_1"/>
    <property type="match status" value="1"/>
</dbReference>
<evidence type="ECO:0000256" key="9">
    <source>
        <dbReference type="PROSITE-ProRule" id="PRU10133"/>
    </source>
</evidence>
<dbReference type="InterPro" id="IPR023313">
    <property type="entry name" value="UBQ-conjugating_AS"/>
</dbReference>
<dbReference type="Proteomes" id="UP000233100">
    <property type="component" value="Chromosome 19"/>
</dbReference>
<proteinExistence type="predicted"/>
<dbReference type="SUPFAM" id="SSF54495">
    <property type="entry name" value="UBC-like"/>
    <property type="match status" value="1"/>
</dbReference>
<evidence type="ECO:0000259" key="11">
    <source>
        <dbReference type="PROSITE" id="PS50127"/>
    </source>
</evidence>
<dbReference type="GO" id="GO:0032446">
    <property type="term" value="P:protein modification by small protein conjugation"/>
    <property type="evidence" value="ECO:0007669"/>
    <property type="project" value="UniProtKB-ARBA"/>
</dbReference>
<reference evidence="12 13" key="1">
    <citation type="submission" date="2013-03" db="EMBL/GenBank/DDBJ databases">
        <authorList>
            <person name="Warren W."/>
            <person name="Wilson R.K."/>
        </authorList>
    </citation>
    <scope>NUCLEOTIDE SEQUENCE</scope>
</reference>
<keyword evidence="5" id="KW-0808">Transferase</keyword>
<evidence type="ECO:0000313" key="13">
    <source>
        <dbReference type="Proteomes" id="UP000233100"/>
    </source>
</evidence>